<protein>
    <submittedName>
        <fullName evidence="1">Uncharacterized protein</fullName>
    </submittedName>
</protein>
<proteinExistence type="predicted"/>
<sequence>MVWFMTSLPRSPRNNALWRHACHITWLATFPFSMKSISVALMKSIHSCNSYLNHLNFPCSRC</sequence>
<dbReference type="EMBL" id="GBRH01240292">
    <property type="protein sequence ID" value="JAD57603.1"/>
    <property type="molecule type" value="Transcribed_RNA"/>
</dbReference>
<reference evidence="1" key="2">
    <citation type="journal article" date="2015" name="Data Brief">
        <title>Shoot transcriptome of the giant reed, Arundo donax.</title>
        <authorList>
            <person name="Barrero R.A."/>
            <person name="Guerrero F.D."/>
            <person name="Moolhuijzen P."/>
            <person name="Goolsby J.A."/>
            <person name="Tidwell J."/>
            <person name="Bellgard S.E."/>
            <person name="Bellgard M.I."/>
        </authorList>
    </citation>
    <scope>NUCLEOTIDE SEQUENCE</scope>
    <source>
        <tissue evidence="1">Shoot tissue taken approximately 20 cm above the soil surface</tissue>
    </source>
</reference>
<evidence type="ECO:0000313" key="1">
    <source>
        <dbReference type="EMBL" id="JAD57603.1"/>
    </source>
</evidence>
<dbReference type="AlphaFoldDB" id="A0A0A9B671"/>
<name>A0A0A9B671_ARUDO</name>
<reference evidence="1" key="1">
    <citation type="submission" date="2014-09" db="EMBL/GenBank/DDBJ databases">
        <authorList>
            <person name="Magalhaes I.L.F."/>
            <person name="Oliveira U."/>
            <person name="Santos F.R."/>
            <person name="Vidigal T.H.D.A."/>
            <person name="Brescovit A.D."/>
            <person name="Santos A.J."/>
        </authorList>
    </citation>
    <scope>NUCLEOTIDE SEQUENCE</scope>
    <source>
        <tissue evidence="1">Shoot tissue taken approximately 20 cm above the soil surface</tissue>
    </source>
</reference>
<organism evidence="1">
    <name type="scientific">Arundo donax</name>
    <name type="common">Giant reed</name>
    <name type="synonym">Donax arundinaceus</name>
    <dbReference type="NCBI Taxonomy" id="35708"/>
    <lineage>
        <taxon>Eukaryota</taxon>
        <taxon>Viridiplantae</taxon>
        <taxon>Streptophyta</taxon>
        <taxon>Embryophyta</taxon>
        <taxon>Tracheophyta</taxon>
        <taxon>Spermatophyta</taxon>
        <taxon>Magnoliopsida</taxon>
        <taxon>Liliopsida</taxon>
        <taxon>Poales</taxon>
        <taxon>Poaceae</taxon>
        <taxon>PACMAD clade</taxon>
        <taxon>Arundinoideae</taxon>
        <taxon>Arundineae</taxon>
        <taxon>Arundo</taxon>
    </lineage>
</organism>
<accession>A0A0A9B671</accession>